<dbReference type="PROSITE" id="PS50835">
    <property type="entry name" value="IG_LIKE"/>
    <property type="match status" value="1"/>
</dbReference>
<comment type="subunit">
    <text evidence="8">Alpha-beta TR is a heterodimer composed of an alpha and beta chain; disulfide-linked. The alpha-beta TR is associated with the transmembrane signaling CD3 coreceptor proteins to form the TR-CD3 (TcR or TCR). The assembly of alpha-beta TR heterodimers with CD3 occurs in the endoplasmic reticulum where a single alpha-beta TR heterodimer associates with one CD3D-CD3E heterodimer, one CD3G-CD3E heterodimer and one CD247 homodimer forming a stable octameric structure. CD3D-CD3E and CD3G-CD3E heterodimers preferentially associate with TR alpha and TR beta chains, respectively. The association of the CD247 homodimer is the last step of TcR assembly in the endoplasmic reticulum and is required for transport to the cell surface.</text>
</comment>
<keyword evidence="3" id="KW-0732">Signal</keyword>
<evidence type="ECO:0000256" key="8">
    <source>
        <dbReference type="ARBA" id="ARBA00038651"/>
    </source>
</evidence>
<dbReference type="InterPro" id="IPR003599">
    <property type="entry name" value="Ig_sub"/>
</dbReference>
<evidence type="ECO:0000256" key="1">
    <source>
        <dbReference type="ARBA" id="ARBA00004236"/>
    </source>
</evidence>
<sequence length="196" mass="21432">MPPPHCTPPRLSQVWFGRSFRLRKLGGNSAESGLAGFLGGADWLQKEGHFNSHPDTTGQGFVPCFCLQQPDKHHEEAAVLSAGAAVHPRVKGQQVKQSPVSLVLQEGESAEMQCNFSTVLNSVQWFYQSPGGCLRSVFSNPSGTKQSRLTSKTVIKEYHSSLYISSSQTTDSGTFFCVVRTQCFPGTCSQYTNLQL</sequence>
<dbReference type="InterPro" id="IPR007110">
    <property type="entry name" value="Ig-like_dom"/>
</dbReference>
<keyword evidence="2" id="KW-1003">Cell membrane</keyword>
<dbReference type="OrthoDB" id="9633548at2759"/>
<reference evidence="11 12" key="1">
    <citation type="submission" date="2016-06" db="EMBL/GenBank/DDBJ databases">
        <title>The Draft Genome Sequence and Annotation of the Desert Woodrat Neotoma lepida.</title>
        <authorList>
            <person name="Campbell M."/>
            <person name="Oakeson K.F."/>
            <person name="Yandell M."/>
            <person name="Halpert J.R."/>
            <person name="Dearing D."/>
        </authorList>
    </citation>
    <scope>NUCLEOTIDE SEQUENCE [LARGE SCALE GENOMIC DNA]</scope>
    <source>
        <strain evidence="11">417</strain>
        <tissue evidence="11">Liver</tissue>
    </source>
</reference>
<keyword evidence="9" id="KW-0391">Immunity</keyword>
<gene>
    <name evidence="11" type="ORF">A6R68_11680</name>
</gene>
<evidence type="ECO:0000256" key="5">
    <source>
        <dbReference type="ARBA" id="ARBA00023136"/>
    </source>
</evidence>
<protein>
    <recommendedName>
        <fullName evidence="10">Ig-like domain-containing protein</fullName>
    </recommendedName>
</protein>
<dbReference type="Gene3D" id="2.60.40.10">
    <property type="entry name" value="Immunoglobulins"/>
    <property type="match status" value="1"/>
</dbReference>
<evidence type="ECO:0000256" key="4">
    <source>
        <dbReference type="ARBA" id="ARBA00023130"/>
    </source>
</evidence>
<dbReference type="SUPFAM" id="SSF48726">
    <property type="entry name" value="Immunoglobulin"/>
    <property type="match status" value="1"/>
</dbReference>
<keyword evidence="7" id="KW-0325">Glycoprotein</keyword>
<dbReference type="STRING" id="56216.A0A1A6FTB5"/>
<evidence type="ECO:0000256" key="3">
    <source>
        <dbReference type="ARBA" id="ARBA00022729"/>
    </source>
</evidence>
<dbReference type="InterPro" id="IPR036179">
    <property type="entry name" value="Ig-like_dom_sf"/>
</dbReference>
<dbReference type="SMART" id="SM00406">
    <property type="entry name" value="IGv"/>
    <property type="match status" value="1"/>
</dbReference>
<keyword evidence="12" id="KW-1185">Reference proteome</keyword>
<name>A0A1A6FTB5_NEOLE</name>
<organism evidence="11 12">
    <name type="scientific">Neotoma lepida</name>
    <name type="common">Desert woodrat</name>
    <dbReference type="NCBI Taxonomy" id="56216"/>
    <lineage>
        <taxon>Eukaryota</taxon>
        <taxon>Metazoa</taxon>
        <taxon>Chordata</taxon>
        <taxon>Craniata</taxon>
        <taxon>Vertebrata</taxon>
        <taxon>Euteleostomi</taxon>
        <taxon>Mammalia</taxon>
        <taxon>Eutheria</taxon>
        <taxon>Euarchontoglires</taxon>
        <taxon>Glires</taxon>
        <taxon>Rodentia</taxon>
        <taxon>Myomorpha</taxon>
        <taxon>Muroidea</taxon>
        <taxon>Cricetidae</taxon>
        <taxon>Neotominae</taxon>
        <taxon>Neotoma</taxon>
    </lineage>
</organism>
<keyword evidence="4" id="KW-1064">Adaptive immunity</keyword>
<proteinExistence type="predicted"/>
<dbReference type="PANTHER" id="PTHR19339:SF2">
    <property type="entry name" value="T CELL RECEPTOR ALPHA VARIABLE 22"/>
    <property type="match status" value="1"/>
</dbReference>
<evidence type="ECO:0000259" key="10">
    <source>
        <dbReference type="PROSITE" id="PS50835"/>
    </source>
</evidence>
<evidence type="ECO:0000313" key="12">
    <source>
        <dbReference type="Proteomes" id="UP000092124"/>
    </source>
</evidence>
<feature type="non-terminal residue" evidence="11">
    <location>
        <position position="196"/>
    </location>
</feature>
<evidence type="ECO:0000256" key="9">
    <source>
        <dbReference type="ARBA" id="ARBA00043266"/>
    </source>
</evidence>
<dbReference type="InterPro" id="IPR013106">
    <property type="entry name" value="Ig_V-set"/>
</dbReference>
<comment type="subcellular location">
    <subcellularLocation>
        <location evidence="1">Cell membrane</location>
    </subcellularLocation>
</comment>
<accession>A0A1A6FTB5</accession>
<evidence type="ECO:0000313" key="11">
    <source>
        <dbReference type="EMBL" id="OBS57193.1"/>
    </source>
</evidence>
<dbReference type="Proteomes" id="UP000092124">
    <property type="component" value="Unassembled WGS sequence"/>
</dbReference>
<keyword evidence="6" id="KW-1015">Disulfide bond</keyword>
<dbReference type="InterPro" id="IPR051896">
    <property type="entry name" value="TCR_alpha_variable"/>
</dbReference>
<evidence type="ECO:0000256" key="7">
    <source>
        <dbReference type="ARBA" id="ARBA00023180"/>
    </source>
</evidence>
<dbReference type="EMBL" id="LZPO01117353">
    <property type="protein sequence ID" value="OBS57193.1"/>
    <property type="molecule type" value="Genomic_DNA"/>
</dbReference>
<dbReference type="InterPro" id="IPR013783">
    <property type="entry name" value="Ig-like_fold"/>
</dbReference>
<dbReference type="AlphaFoldDB" id="A0A1A6FTB5"/>
<keyword evidence="9" id="KW-1279">T cell receptor</keyword>
<feature type="domain" description="Ig-like" evidence="10">
    <location>
        <begin position="88"/>
        <end position="196"/>
    </location>
</feature>
<keyword evidence="5" id="KW-0472">Membrane</keyword>
<dbReference type="PANTHER" id="PTHR19339">
    <property type="entry name" value="T CELL RECEPTOR ALPHA VARIABLE 39"/>
    <property type="match status" value="1"/>
</dbReference>
<dbReference type="GO" id="GO:0042101">
    <property type="term" value="C:T cell receptor complex"/>
    <property type="evidence" value="ECO:0007669"/>
    <property type="project" value="UniProtKB-KW"/>
</dbReference>
<dbReference type="GO" id="GO:0002250">
    <property type="term" value="P:adaptive immune response"/>
    <property type="evidence" value="ECO:0007669"/>
    <property type="project" value="UniProtKB-KW"/>
</dbReference>
<evidence type="ECO:0000256" key="6">
    <source>
        <dbReference type="ARBA" id="ARBA00023157"/>
    </source>
</evidence>
<evidence type="ECO:0000256" key="2">
    <source>
        <dbReference type="ARBA" id="ARBA00022475"/>
    </source>
</evidence>
<comment type="caution">
    <text evidence="11">The sequence shown here is derived from an EMBL/GenBank/DDBJ whole genome shotgun (WGS) entry which is preliminary data.</text>
</comment>
<dbReference type="Pfam" id="PF07686">
    <property type="entry name" value="V-set"/>
    <property type="match status" value="1"/>
</dbReference>
<dbReference type="SMART" id="SM00409">
    <property type="entry name" value="IG"/>
    <property type="match status" value="1"/>
</dbReference>